<reference evidence="1 2" key="1">
    <citation type="journal article" date="2017" name="Nat. Commun.">
        <title>Genome assembly with in vitro proximity ligation data and whole-genome triplication in lettuce.</title>
        <authorList>
            <person name="Reyes-Chin-Wo S."/>
            <person name="Wang Z."/>
            <person name="Yang X."/>
            <person name="Kozik A."/>
            <person name="Arikit S."/>
            <person name="Song C."/>
            <person name="Xia L."/>
            <person name="Froenicke L."/>
            <person name="Lavelle D.O."/>
            <person name="Truco M.J."/>
            <person name="Xia R."/>
            <person name="Zhu S."/>
            <person name="Xu C."/>
            <person name="Xu H."/>
            <person name="Xu X."/>
            <person name="Cox K."/>
            <person name="Korf I."/>
            <person name="Meyers B.C."/>
            <person name="Michelmore R.W."/>
        </authorList>
    </citation>
    <scope>NUCLEOTIDE SEQUENCE [LARGE SCALE GENOMIC DNA]</scope>
    <source>
        <strain evidence="2">cv. Salinas</strain>
        <tissue evidence="1">Seedlings</tissue>
    </source>
</reference>
<sequence>MQPRVIVTDRELALVNACQQVFLYATCSLCLWHITKNIRKHCKTLIPSKAEWKSFRAMWSILVDSPTWTSIPDVLQYLDDVWLNKYNQMFVSVWIDKHLGFGHSASSRVEGQHSATYKKKNYSLAKIVGVIDRFVKSQLIAINESFEKSMTVSKQENKFLCFDILRGNVSLKALDMLVEELQRLTLQTVVVNYKIVVPYHVLASYQRTWTPMGECIPLESIDLKISPSIPMENEDICGDGKFEVFKKTYNKQPKATNKSMMRKLVDIF</sequence>
<organism evidence="1 2">
    <name type="scientific">Lactuca sativa</name>
    <name type="common">Garden lettuce</name>
    <dbReference type="NCBI Taxonomy" id="4236"/>
    <lineage>
        <taxon>Eukaryota</taxon>
        <taxon>Viridiplantae</taxon>
        <taxon>Streptophyta</taxon>
        <taxon>Embryophyta</taxon>
        <taxon>Tracheophyta</taxon>
        <taxon>Spermatophyta</taxon>
        <taxon>Magnoliopsida</taxon>
        <taxon>eudicotyledons</taxon>
        <taxon>Gunneridae</taxon>
        <taxon>Pentapetalae</taxon>
        <taxon>asterids</taxon>
        <taxon>campanulids</taxon>
        <taxon>Asterales</taxon>
        <taxon>Asteraceae</taxon>
        <taxon>Cichorioideae</taxon>
        <taxon>Cichorieae</taxon>
        <taxon>Lactucinae</taxon>
        <taxon>Lactuca</taxon>
    </lineage>
</organism>
<gene>
    <name evidence="1" type="ORF">LSAT_V11C700378030</name>
</gene>
<proteinExistence type="predicted"/>
<dbReference type="AlphaFoldDB" id="A0A9R1V2P0"/>
<evidence type="ECO:0000313" key="1">
    <source>
        <dbReference type="EMBL" id="KAJ0198466.1"/>
    </source>
</evidence>
<dbReference type="Proteomes" id="UP000235145">
    <property type="component" value="Unassembled WGS sequence"/>
</dbReference>
<accession>A0A9R1V2P0</accession>
<dbReference type="InterPro" id="IPR052579">
    <property type="entry name" value="Zinc_finger_SWIM"/>
</dbReference>
<dbReference type="PANTHER" id="PTHR31569">
    <property type="entry name" value="SWIM-TYPE DOMAIN-CONTAINING PROTEIN"/>
    <property type="match status" value="1"/>
</dbReference>
<protein>
    <recommendedName>
        <fullName evidence="3">Protein FAR1-RELATED SEQUENCE</fullName>
    </recommendedName>
</protein>
<comment type="caution">
    <text evidence="1">The sequence shown here is derived from an EMBL/GenBank/DDBJ whole genome shotgun (WGS) entry which is preliminary data.</text>
</comment>
<evidence type="ECO:0000313" key="2">
    <source>
        <dbReference type="Proteomes" id="UP000235145"/>
    </source>
</evidence>
<keyword evidence="2" id="KW-1185">Reference proteome</keyword>
<dbReference type="EMBL" id="NBSK02000007">
    <property type="protein sequence ID" value="KAJ0198466.1"/>
    <property type="molecule type" value="Genomic_DNA"/>
</dbReference>
<dbReference type="PANTHER" id="PTHR31569:SF4">
    <property type="entry name" value="SWIM-TYPE DOMAIN-CONTAINING PROTEIN"/>
    <property type="match status" value="1"/>
</dbReference>
<name>A0A9R1V2P0_LACSA</name>
<evidence type="ECO:0008006" key="3">
    <source>
        <dbReference type="Google" id="ProtNLM"/>
    </source>
</evidence>